<evidence type="ECO:0000313" key="7">
    <source>
        <dbReference type="Proteomes" id="UP000290759"/>
    </source>
</evidence>
<keyword evidence="2 6" id="KW-0223">Dioxygenase</keyword>
<evidence type="ECO:0000259" key="5">
    <source>
        <dbReference type="PROSITE" id="PS00083"/>
    </source>
</evidence>
<dbReference type="SUPFAM" id="SSF49482">
    <property type="entry name" value="Aromatic compound dioxygenase"/>
    <property type="match status" value="1"/>
</dbReference>
<dbReference type="RefSeq" id="WP_129223523.1">
    <property type="nucleotide sequence ID" value="NZ_QYBB01000002.1"/>
</dbReference>
<feature type="region of interest" description="Disordered" evidence="4">
    <location>
        <begin position="86"/>
        <end position="105"/>
    </location>
</feature>
<evidence type="ECO:0000313" key="6">
    <source>
        <dbReference type="EMBL" id="RYC33539.1"/>
    </source>
</evidence>
<evidence type="ECO:0000256" key="2">
    <source>
        <dbReference type="ARBA" id="ARBA00022964"/>
    </source>
</evidence>
<keyword evidence="3 6" id="KW-0560">Oxidoreductase</keyword>
<keyword evidence="7" id="KW-1185">Reference proteome</keyword>
<evidence type="ECO:0000256" key="4">
    <source>
        <dbReference type="SAM" id="MobiDB-lite"/>
    </source>
</evidence>
<dbReference type="InterPro" id="IPR012786">
    <property type="entry name" value="Protocat_dOase_a"/>
</dbReference>
<organism evidence="6 7">
    <name type="scientific">Lichenibacterium minor</name>
    <dbReference type="NCBI Taxonomy" id="2316528"/>
    <lineage>
        <taxon>Bacteria</taxon>
        <taxon>Pseudomonadati</taxon>
        <taxon>Pseudomonadota</taxon>
        <taxon>Alphaproteobacteria</taxon>
        <taxon>Hyphomicrobiales</taxon>
        <taxon>Lichenihabitantaceae</taxon>
        <taxon>Lichenibacterium</taxon>
    </lineage>
</organism>
<dbReference type="NCBIfam" id="TIGR02423">
    <property type="entry name" value="protocat_alph"/>
    <property type="match status" value="1"/>
</dbReference>
<dbReference type="Gene3D" id="2.60.130.10">
    <property type="entry name" value="Aromatic compound dioxygenase"/>
    <property type="match status" value="1"/>
</dbReference>
<gene>
    <name evidence="6" type="primary">pcaG</name>
    <name evidence="6" type="ORF">D3273_03485</name>
</gene>
<dbReference type="PANTHER" id="PTHR33711">
    <property type="entry name" value="DIOXYGENASE, PUTATIVE (AFU_ORTHOLOGUE AFUA_2G02910)-RELATED"/>
    <property type="match status" value="1"/>
</dbReference>
<comment type="caution">
    <text evidence="6">The sequence shown here is derived from an EMBL/GenBank/DDBJ whole genome shotgun (WGS) entry which is preliminary data.</text>
</comment>
<reference evidence="6 7" key="2">
    <citation type="submission" date="2019-02" db="EMBL/GenBank/DDBJ databases">
        <title>'Lichenibacterium ramalinii' gen. nov. sp. nov., 'Lichenibacterium minor' gen. nov. sp. nov.</title>
        <authorList>
            <person name="Pankratov T."/>
        </authorList>
    </citation>
    <scope>NUCLEOTIDE SEQUENCE [LARGE SCALE GENOMIC DNA]</scope>
    <source>
        <strain evidence="6 7">RmlP026</strain>
    </source>
</reference>
<dbReference type="InterPro" id="IPR015889">
    <property type="entry name" value="Intradiol_dOase_core"/>
</dbReference>
<dbReference type="GO" id="GO:0008199">
    <property type="term" value="F:ferric iron binding"/>
    <property type="evidence" value="ECO:0007669"/>
    <property type="project" value="InterPro"/>
</dbReference>
<dbReference type="GO" id="GO:0018578">
    <property type="term" value="F:protocatechuate 3,4-dioxygenase activity"/>
    <property type="evidence" value="ECO:0007669"/>
    <property type="project" value="UniProtKB-EC"/>
</dbReference>
<proteinExistence type="inferred from homology"/>
<reference evidence="6 7" key="1">
    <citation type="submission" date="2018-12" db="EMBL/GenBank/DDBJ databases">
        <authorList>
            <person name="Grouzdev D.S."/>
            <person name="Krutkina M.S."/>
        </authorList>
    </citation>
    <scope>NUCLEOTIDE SEQUENCE [LARGE SCALE GENOMIC DNA]</scope>
    <source>
        <strain evidence="6 7">RmlP026</strain>
    </source>
</reference>
<evidence type="ECO:0000256" key="3">
    <source>
        <dbReference type="ARBA" id="ARBA00023002"/>
    </source>
</evidence>
<protein>
    <submittedName>
        <fullName evidence="6">Protocatechuate 3,4-dioxygenase subunit alpha</fullName>
        <ecNumber evidence="6">1.13.11.3</ecNumber>
    </submittedName>
</protein>
<dbReference type="PANTHER" id="PTHR33711:SF9">
    <property type="entry name" value="PROTOCATECHUATE 3,4-DIOXYGENASE ALPHA CHAIN"/>
    <property type="match status" value="1"/>
</dbReference>
<dbReference type="AlphaFoldDB" id="A0A4Q2U9N0"/>
<sequence>MVQRRDDLKESPSQTAGPYVHIGTNPNWVEITGVWQGDLGLVLVGPDTKGERVLIKGRIFDGLGKPLNDALVEIWQADADGLYNSPEERRGRADPNFVGWGRQPTDRDTGEFRFETIKPGRVPYGDGRPMAPHITVYIVARGINIGLHTRLYFGDEAAANAECPVLNRIEHPGRRQTLVAPRGEEAGLPAYTFDVHLQGHHETVFFDV</sequence>
<accession>A0A4Q2U9N0</accession>
<dbReference type="PROSITE" id="PS00083">
    <property type="entry name" value="INTRADIOL_DIOXYGENAS"/>
    <property type="match status" value="1"/>
</dbReference>
<feature type="domain" description="Intradiol ring-cleavage dioxygenases" evidence="5">
    <location>
        <begin position="55"/>
        <end position="83"/>
    </location>
</feature>
<dbReference type="InterPro" id="IPR000627">
    <property type="entry name" value="Intradiol_dOase_C"/>
</dbReference>
<dbReference type="OrthoDB" id="9805815at2"/>
<comment type="similarity">
    <text evidence="1">Belongs to the intradiol ring-cleavage dioxygenase family.</text>
</comment>
<dbReference type="EMBL" id="QYBB01000002">
    <property type="protein sequence ID" value="RYC33539.1"/>
    <property type="molecule type" value="Genomic_DNA"/>
</dbReference>
<name>A0A4Q2U9N0_9HYPH</name>
<dbReference type="Proteomes" id="UP000290759">
    <property type="component" value="Unassembled WGS sequence"/>
</dbReference>
<dbReference type="Pfam" id="PF00775">
    <property type="entry name" value="Dioxygenase_C"/>
    <property type="match status" value="1"/>
</dbReference>
<evidence type="ECO:0000256" key="1">
    <source>
        <dbReference type="ARBA" id="ARBA00007825"/>
    </source>
</evidence>
<dbReference type="EC" id="1.13.11.3" evidence="6"/>
<dbReference type="InterPro" id="IPR050770">
    <property type="entry name" value="Intradiol_RC_Dioxygenase"/>
</dbReference>
<dbReference type="CDD" id="cd03463">
    <property type="entry name" value="3_4-PCD_alpha"/>
    <property type="match status" value="1"/>
</dbReference>